<keyword evidence="2" id="KW-0808">Transferase</keyword>
<dbReference type="KEGG" id="mym:A176_001764"/>
<keyword evidence="1" id="KW-0489">Methyltransferase</keyword>
<dbReference type="PATRIC" id="fig|1297742.4.peg.1785"/>
<dbReference type="Proteomes" id="UP000009026">
    <property type="component" value="Chromosome"/>
</dbReference>
<dbReference type="SUPFAM" id="SSF53335">
    <property type="entry name" value="S-adenosyl-L-methionine-dependent methyltransferases"/>
    <property type="match status" value="1"/>
</dbReference>
<dbReference type="EMBL" id="CP012109">
    <property type="protein sequence ID" value="AKQ64852.1"/>
    <property type="molecule type" value="Genomic_DNA"/>
</dbReference>
<dbReference type="InterPro" id="IPR029063">
    <property type="entry name" value="SAM-dependent_MTases_sf"/>
</dbReference>
<dbReference type="STRING" id="1297742.A176_001764"/>
<evidence type="ECO:0000259" key="5">
    <source>
        <dbReference type="Pfam" id="PF10672"/>
    </source>
</evidence>
<evidence type="ECO:0000256" key="1">
    <source>
        <dbReference type="ARBA" id="ARBA00022603"/>
    </source>
</evidence>
<proteinExistence type="predicted"/>
<dbReference type="Pfam" id="PF10672">
    <property type="entry name" value="Methyltrans_SAM"/>
    <property type="match status" value="1"/>
</dbReference>
<dbReference type="InterPro" id="IPR019614">
    <property type="entry name" value="SAM-dep_methyl-trfase"/>
</dbReference>
<evidence type="ECO:0000313" key="7">
    <source>
        <dbReference type="Proteomes" id="UP000009026"/>
    </source>
</evidence>
<gene>
    <name evidence="6" type="ORF">A176_001764</name>
</gene>
<dbReference type="GO" id="GO:0032259">
    <property type="term" value="P:methylation"/>
    <property type="evidence" value="ECO:0007669"/>
    <property type="project" value="UniProtKB-KW"/>
</dbReference>
<protein>
    <recommendedName>
        <fullName evidence="5">S-adenosylmethionine-dependent methyltransferase domain-containing protein</fullName>
    </recommendedName>
</protein>
<reference evidence="6 7" key="1">
    <citation type="journal article" date="2016" name="PLoS ONE">
        <title>Complete Genome Sequence and Comparative Genomics of a Novel Myxobacterium Myxococcus hansupus.</title>
        <authorList>
            <person name="Sharma G."/>
            <person name="Narwani T."/>
            <person name="Subramanian S."/>
        </authorList>
    </citation>
    <scope>NUCLEOTIDE SEQUENCE [LARGE SCALE GENOMIC DNA]</scope>
    <source>
        <strain evidence="7">mixupus</strain>
    </source>
</reference>
<dbReference type="Gene3D" id="3.40.50.150">
    <property type="entry name" value="Vaccinia Virus protein VP39"/>
    <property type="match status" value="1"/>
</dbReference>
<dbReference type="PANTHER" id="PTHR43042:SF3">
    <property type="entry name" value="RIBOSOMAL RNA LARGE SUBUNIT METHYLTRANSFERASE YWBD-RELATED"/>
    <property type="match status" value="1"/>
</dbReference>
<keyword evidence="7" id="KW-1185">Reference proteome</keyword>
<dbReference type="CDD" id="cd02440">
    <property type="entry name" value="AdoMet_MTases"/>
    <property type="match status" value="1"/>
</dbReference>
<evidence type="ECO:0000313" key="6">
    <source>
        <dbReference type="EMBL" id="AKQ64852.1"/>
    </source>
</evidence>
<accession>A0A0H4XAB8</accession>
<organism evidence="6 7">
    <name type="scientific">Pseudomyxococcus hansupus</name>
    <dbReference type="NCBI Taxonomy" id="1297742"/>
    <lineage>
        <taxon>Bacteria</taxon>
        <taxon>Pseudomonadati</taxon>
        <taxon>Myxococcota</taxon>
        <taxon>Myxococcia</taxon>
        <taxon>Myxococcales</taxon>
        <taxon>Cystobacterineae</taxon>
        <taxon>Myxococcaceae</taxon>
        <taxon>Pseudomyxococcus</taxon>
    </lineage>
</organism>
<name>A0A0H4XAB8_9BACT</name>
<feature type="region of interest" description="Disordered" evidence="4">
    <location>
        <begin position="314"/>
        <end position="340"/>
    </location>
</feature>
<evidence type="ECO:0000256" key="3">
    <source>
        <dbReference type="ARBA" id="ARBA00022691"/>
    </source>
</evidence>
<sequence length="340" mass="36484">MDARPAGDLSGVMGSLPVSLVDTLRASRGRRGALLGDARTTALRVLNGEADGVPDVTADAFGDLVVISLYRDLTPEEEETLLDAAVTAWAPRSLYLKRRPREARVLANVAKDALAPELPARGEAVESLTALENGLSFLIRPGQGLSVGLYLDMRDTRAWLLSQARGLTVLNLFSYTCAFGVVAMEGGAKRALNLDASRRVLEWGEENARLNGQMVDRYDYVAGDVFDWLKRLAKKGESFDIVISDPPSFSTTRSGRFSAARDYARLAEAAARVVSPGGQLVACCNHAGLPARRFEAMVLEGVAQAGRQGKSLGSLGPSALDFPPPPGQEPALKVHRVQVR</sequence>
<feature type="domain" description="S-adenosylmethionine-dependent methyltransferase" evidence="5">
    <location>
        <begin position="55"/>
        <end position="288"/>
    </location>
</feature>
<dbReference type="GO" id="GO:0008168">
    <property type="term" value="F:methyltransferase activity"/>
    <property type="evidence" value="ECO:0007669"/>
    <property type="project" value="UniProtKB-KW"/>
</dbReference>
<keyword evidence="3" id="KW-0949">S-adenosyl-L-methionine</keyword>
<dbReference type="Gene3D" id="3.30.750.80">
    <property type="entry name" value="RNA methyltransferase domain (HRMD) like"/>
    <property type="match status" value="1"/>
</dbReference>
<dbReference type="AlphaFoldDB" id="A0A0H4XAB8"/>
<dbReference type="eggNOG" id="COG1092">
    <property type="taxonomic scope" value="Bacteria"/>
</dbReference>
<dbReference type="PANTHER" id="PTHR43042">
    <property type="entry name" value="SAM-DEPENDENT METHYLTRANSFERASE"/>
    <property type="match status" value="1"/>
</dbReference>
<evidence type="ECO:0000256" key="2">
    <source>
        <dbReference type="ARBA" id="ARBA00022679"/>
    </source>
</evidence>
<evidence type="ECO:0000256" key="4">
    <source>
        <dbReference type="SAM" id="MobiDB-lite"/>
    </source>
</evidence>